<dbReference type="AlphaFoldDB" id="A0A450UAW6"/>
<organism evidence="2">
    <name type="scientific">Candidatus Kentrum sp. LFY</name>
    <dbReference type="NCBI Taxonomy" id="2126342"/>
    <lineage>
        <taxon>Bacteria</taxon>
        <taxon>Pseudomonadati</taxon>
        <taxon>Pseudomonadota</taxon>
        <taxon>Gammaproteobacteria</taxon>
        <taxon>Candidatus Kentrum</taxon>
    </lineage>
</organism>
<accession>A0A450UAW6</accession>
<reference evidence="2" key="1">
    <citation type="submission" date="2019-02" db="EMBL/GenBank/DDBJ databases">
        <authorList>
            <person name="Gruber-Vodicka R. H."/>
            <person name="Seah K. B. B."/>
        </authorList>
    </citation>
    <scope>NUCLEOTIDE SEQUENCE</scope>
    <source>
        <strain evidence="2">BECK_M6</strain>
    </source>
</reference>
<name>A0A450UAW6_9GAMM</name>
<sequence>MQDPDRNFFVQGLEQDLESAVYTKYQGVSNIISNTVTVRMTFRSQAKLRQDSRNRVAGVSRKSNIQSFPNIPDTQPDLAGTKDFRTRNNENHFHGEEKASDFLRISIAQDFPFRGNDKKPTLDLFISHSASQMRQVLQSIDFSLPMPNHALSVRAQAPASRFVRDSRNKGLRPTPPEILTHLPPSPTSPSIRTSRIPLYTLEYTHFLDPSHESTSHPLPCYESSIPSPIKKSYFNPLFQVKSGCTYAA</sequence>
<evidence type="ECO:0000313" key="2">
    <source>
        <dbReference type="EMBL" id="VFJ89327.1"/>
    </source>
</evidence>
<evidence type="ECO:0000256" key="1">
    <source>
        <dbReference type="SAM" id="MobiDB-lite"/>
    </source>
</evidence>
<feature type="region of interest" description="Disordered" evidence="1">
    <location>
        <begin position="166"/>
        <end position="190"/>
    </location>
</feature>
<proteinExistence type="predicted"/>
<gene>
    <name evidence="2" type="ORF">BECKLFY1418A_GA0070994_100721</name>
</gene>
<protein>
    <submittedName>
        <fullName evidence="2">Uncharacterized protein</fullName>
    </submittedName>
</protein>
<dbReference type="EMBL" id="CAADFH010000007">
    <property type="protein sequence ID" value="VFJ89327.1"/>
    <property type="molecule type" value="Genomic_DNA"/>
</dbReference>